<dbReference type="EMBL" id="SRYO01000002">
    <property type="protein sequence ID" value="TGY38578.1"/>
    <property type="molecule type" value="Genomic_DNA"/>
</dbReference>
<dbReference type="GO" id="GO:0016747">
    <property type="term" value="F:acyltransferase activity, transferring groups other than amino-acyl groups"/>
    <property type="evidence" value="ECO:0007669"/>
    <property type="project" value="InterPro"/>
</dbReference>
<evidence type="ECO:0000313" key="4">
    <source>
        <dbReference type="EMBL" id="TGY38578.1"/>
    </source>
</evidence>
<gene>
    <name evidence="4" type="ORF">E5344_04950</name>
</gene>
<dbReference type="InterPro" id="IPR050832">
    <property type="entry name" value="Bact_Acetyltransf"/>
</dbReference>
<evidence type="ECO:0000259" key="3">
    <source>
        <dbReference type="PROSITE" id="PS51186"/>
    </source>
</evidence>
<dbReference type="Proteomes" id="UP000309893">
    <property type="component" value="Unassembled WGS sequence"/>
</dbReference>
<keyword evidence="2" id="KW-0012">Acyltransferase</keyword>
<name>A0A4S2D9V8_9MICO</name>
<feature type="domain" description="N-acetyltransferase" evidence="3">
    <location>
        <begin position="7"/>
        <end position="140"/>
    </location>
</feature>
<proteinExistence type="predicted"/>
<evidence type="ECO:0000313" key="5">
    <source>
        <dbReference type="Proteomes" id="UP000309893"/>
    </source>
</evidence>
<keyword evidence="1 4" id="KW-0808">Transferase</keyword>
<dbReference type="PROSITE" id="PS51186">
    <property type="entry name" value="GNAT"/>
    <property type="match status" value="1"/>
</dbReference>
<dbReference type="RefSeq" id="WP_135948928.1">
    <property type="nucleotide sequence ID" value="NZ_SRYO01000002.1"/>
</dbReference>
<accession>A0A4S2D9V8</accession>
<organism evidence="4 5">
    <name type="scientific">Microbacterium laevaniformans</name>
    <dbReference type="NCBI Taxonomy" id="36807"/>
    <lineage>
        <taxon>Bacteria</taxon>
        <taxon>Bacillati</taxon>
        <taxon>Actinomycetota</taxon>
        <taxon>Actinomycetes</taxon>
        <taxon>Micrococcales</taxon>
        <taxon>Microbacteriaceae</taxon>
        <taxon>Microbacterium</taxon>
    </lineage>
</organism>
<dbReference type="InterPro" id="IPR000182">
    <property type="entry name" value="GNAT_dom"/>
</dbReference>
<dbReference type="Gene3D" id="3.40.630.30">
    <property type="match status" value="1"/>
</dbReference>
<dbReference type="OrthoDB" id="9799092at2"/>
<dbReference type="Pfam" id="PF00583">
    <property type="entry name" value="Acetyltransf_1"/>
    <property type="match status" value="1"/>
</dbReference>
<protein>
    <submittedName>
        <fullName evidence="4">GNAT family N-acetyltransferase</fullName>
    </submittedName>
</protein>
<comment type="caution">
    <text evidence="4">The sequence shown here is derived from an EMBL/GenBank/DDBJ whole genome shotgun (WGS) entry which is preliminary data.</text>
</comment>
<dbReference type="PANTHER" id="PTHR43877">
    <property type="entry name" value="AMINOALKYLPHOSPHONATE N-ACETYLTRANSFERASE-RELATED-RELATED"/>
    <property type="match status" value="1"/>
</dbReference>
<dbReference type="AlphaFoldDB" id="A0A4S2D9V8"/>
<evidence type="ECO:0000256" key="1">
    <source>
        <dbReference type="ARBA" id="ARBA00022679"/>
    </source>
</evidence>
<reference evidence="4 5" key="1">
    <citation type="submission" date="2019-04" db="EMBL/GenBank/DDBJ databases">
        <title>Microbes associate with the intestines of laboratory mice.</title>
        <authorList>
            <person name="Navarre W."/>
            <person name="Wong E."/>
            <person name="Huang K."/>
            <person name="Tropini C."/>
            <person name="Ng K."/>
            <person name="Yu B."/>
        </authorList>
    </citation>
    <scope>NUCLEOTIDE SEQUENCE [LARGE SCALE GENOMIC DNA]</scope>
    <source>
        <strain evidence="4 5">NM46_B2-13</strain>
    </source>
</reference>
<dbReference type="InterPro" id="IPR016181">
    <property type="entry name" value="Acyl_CoA_acyltransferase"/>
</dbReference>
<dbReference type="CDD" id="cd04301">
    <property type="entry name" value="NAT_SF"/>
    <property type="match status" value="1"/>
</dbReference>
<dbReference type="SUPFAM" id="SSF55729">
    <property type="entry name" value="Acyl-CoA N-acyltransferases (Nat)"/>
    <property type="match status" value="1"/>
</dbReference>
<sequence length="158" mass="16959">MTGKALIDVRELAASDVDRIEADEPPGRGFVREMWRLQVAGDSVLLVAWVGEVPVGSGQLDLRTSPVELKNLHVRADSRGGGIGTALVAAAEAWMRACGHARLSIGVAVDNSAARRLYERLGYVATGEFSTVTYAYVDDEGISRTATETDELLVKTLD</sequence>
<evidence type="ECO:0000256" key="2">
    <source>
        <dbReference type="ARBA" id="ARBA00023315"/>
    </source>
</evidence>